<feature type="transmembrane region" description="Helical" evidence="1">
    <location>
        <begin position="33"/>
        <end position="50"/>
    </location>
</feature>
<keyword evidence="1" id="KW-0472">Membrane</keyword>
<proteinExistence type="predicted"/>
<accession>A0A7Z6ZTA9</accession>
<sequence>MNSSIVKRLGAIALIIAGLLLAVLTPAGDDSGLWRNIGVGLLIAGTVWLIRQPSAPVDASVEREETKPITLAQSPILWLPIIIIVVALSAWLVN</sequence>
<dbReference type="RefSeq" id="WP_169929599.1">
    <property type="nucleotide sequence ID" value="NZ_PIPR01000001.1"/>
</dbReference>
<comment type="caution">
    <text evidence="2">The sequence shown here is derived from an EMBL/GenBank/DDBJ whole genome shotgun (WGS) entry which is preliminary data.</text>
</comment>
<feature type="transmembrane region" description="Helical" evidence="1">
    <location>
        <begin position="9"/>
        <end position="27"/>
    </location>
</feature>
<reference evidence="3" key="1">
    <citation type="journal article" date="2018" name="Front. Microbiol.">
        <title>Genome-Based Analysis Reveals the Taxonomy and Diversity of the Family Idiomarinaceae.</title>
        <authorList>
            <person name="Liu Y."/>
            <person name="Lai Q."/>
            <person name="Shao Z."/>
        </authorList>
    </citation>
    <scope>NUCLEOTIDE SEQUENCE [LARGE SCALE GENOMIC DNA]</scope>
    <source>
        <strain evidence="3">KYW314</strain>
    </source>
</reference>
<protein>
    <submittedName>
        <fullName evidence="2">Uncharacterized protein</fullName>
    </submittedName>
</protein>
<keyword evidence="1" id="KW-0812">Transmembrane</keyword>
<keyword evidence="1" id="KW-1133">Transmembrane helix</keyword>
<organism evidence="2 3">
    <name type="scientific">Pseudidiomarina aestuarii</name>
    <dbReference type="NCBI Taxonomy" id="624146"/>
    <lineage>
        <taxon>Bacteria</taxon>
        <taxon>Pseudomonadati</taxon>
        <taxon>Pseudomonadota</taxon>
        <taxon>Gammaproteobacteria</taxon>
        <taxon>Alteromonadales</taxon>
        <taxon>Idiomarinaceae</taxon>
        <taxon>Pseudidiomarina</taxon>
    </lineage>
</organism>
<evidence type="ECO:0000313" key="2">
    <source>
        <dbReference type="EMBL" id="RUO40862.1"/>
    </source>
</evidence>
<keyword evidence="3" id="KW-1185">Reference proteome</keyword>
<dbReference type="Proteomes" id="UP000287766">
    <property type="component" value="Unassembled WGS sequence"/>
</dbReference>
<gene>
    <name evidence="2" type="ORF">CWE22_01300</name>
</gene>
<evidence type="ECO:0000256" key="1">
    <source>
        <dbReference type="SAM" id="Phobius"/>
    </source>
</evidence>
<name>A0A7Z6ZTA9_9GAMM</name>
<feature type="transmembrane region" description="Helical" evidence="1">
    <location>
        <begin position="71"/>
        <end position="93"/>
    </location>
</feature>
<dbReference type="AlphaFoldDB" id="A0A7Z6ZTA9"/>
<evidence type="ECO:0000313" key="3">
    <source>
        <dbReference type="Proteomes" id="UP000287766"/>
    </source>
</evidence>
<dbReference type="EMBL" id="PIPR01000001">
    <property type="protein sequence ID" value="RUO40862.1"/>
    <property type="molecule type" value="Genomic_DNA"/>
</dbReference>